<proteinExistence type="predicted"/>
<comment type="caution">
    <text evidence="2">The sequence shown here is derived from an EMBL/GenBank/DDBJ whole genome shotgun (WGS) entry which is preliminary data.</text>
</comment>
<keyword evidence="3" id="KW-1185">Reference proteome</keyword>
<organism evidence="2 3">
    <name type="scientific">Prorocentrum cordatum</name>
    <dbReference type="NCBI Taxonomy" id="2364126"/>
    <lineage>
        <taxon>Eukaryota</taxon>
        <taxon>Sar</taxon>
        <taxon>Alveolata</taxon>
        <taxon>Dinophyceae</taxon>
        <taxon>Prorocentrales</taxon>
        <taxon>Prorocentraceae</taxon>
        <taxon>Prorocentrum</taxon>
    </lineage>
</organism>
<sequence length="1082" mass="122180">MRLEPAIAVQSSVRVVAASAAAKGIGKGDDPRNRPGGNLPPPPEFNGDVEDPKVYRRYKAQVENWVLIAKNIIEPEEMGPRLFGALKDKAFDHVEDESPSTFAVKDGVDILLQKLAYFDQRPTVKPIKEQAATLFPLPLVPRNKYQGDKKFKPQYHNVHMTSTDGQREDDWPQEDHQLPPEPWHDDDYQDWPCPGGDGWNEEDYNDDYWSEHLPEALARNIHAAYVTFKQAHDRLNQANRARGYYNAKGSGKASGKGKSGKGFMFSASGKGKGKGRDSSKGQARRGMSLDDFERVTNCSARGEMGHWAGDRQCTAPAERGVIGIDRLRGYQITDGCRATVELLGPLASMWKLVETSRSLTLINRFSIKLYAYAISVRAEVQQAHFLAIDLPNVQLVESQSGHLAVRIDEWVFIIMMVDNRIYFIAGFIGQKRAFTKNDAAMVVVACMFEKSRRQKLAKSVFERRFPVMKILTDPALREISSLPDTRSGSSTRMAYFPNISQERTHPDSGEHVYTVPAGKFMECLCCGKVWKAAKYPVTVNHGNTTEAIFWNYHGARKKPGDRPGESLSAGQAKRYFGMAKTTYQNIILEKDVYDKRLNNSKFPRRSRRGFDLFEVFGGECGVAIHAADQASGWRMRALQPVDKLFGQDLKIQKQRQQVLETIDKWKPRLVIIQLPCTLWTLLNRNINYRDNTEVLERLRDEERCFLQFTRDIFNKQKHHGNRALLENPATADSWREDVIMELRRDNYECTSNMCMFGMIGKDGPPMKKLVRWLGTHPLLTQPRWRVIMNGVVDIMSRRSAGSANVAKDSEMWEQVDELVPWQILSIQPRTNQYLKSYNLLQFNGALETPAKIPYIGSFNLRVGLDFFGLMGAANATHLFLSILEMSGLLMVVAHWQSGRAEANITLWRHMAKRAIDDMQLIGPDDKKMLTAPINQSRIPGSITDPANSAVVHSAMTGDAELAERARVLTLADLAFTEYDRSESLKRSMLRLNRPCRGDYTAGDRVAFWRLPKTKKGKHYPARFIVATVIGPGGSGGPDDNNVWVQSSGHPILVSKEQLREARGTEMWAPDDADLAELRRAAQ</sequence>
<name>A0ABN9WVG8_9DINO</name>
<accession>A0ABN9WVG8</accession>
<feature type="region of interest" description="Disordered" evidence="1">
    <location>
        <begin position="247"/>
        <end position="286"/>
    </location>
</feature>
<reference evidence="2" key="1">
    <citation type="submission" date="2023-10" db="EMBL/GenBank/DDBJ databases">
        <authorList>
            <person name="Chen Y."/>
            <person name="Shah S."/>
            <person name="Dougan E. K."/>
            <person name="Thang M."/>
            <person name="Chan C."/>
        </authorList>
    </citation>
    <scope>NUCLEOTIDE SEQUENCE [LARGE SCALE GENOMIC DNA]</scope>
</reference>
<dbReference type="EMBL" id="CAUYUJ010019321">
    <property type="protein sequence ID" value="CAK0890229.1"/>
    <property type="molecule type" value="Genomic_DNA"/>
</dbReference>
<evidence type="ECO:0000313" key="2">
    <source>
        <dbReference type="EMBL" id="CAK0890229.1"/>
    </source>
</evidence>
<feature type="region of interest" description="Disordered" evidence="1">
    <location>
        <begin position="23"/>
        <end position="50"/>
    </location>
</feature>
<protein>
    <submittedName>
        <fullName evidence="2">Uncharacterized protein</fullName>
    </submittedName>
</protein>
<evidence type="ECO:0000313" key="3">
    <source>
        <dbReference type="Proteomes" id="UP001189429"/>
    </source>
</evidence>
<evidence type="ECO:0000256" key="1">
    <source>
        <dbReference type="SAM" id="MobiDB-lite"/>
    </source>
</evidence>
<feature type="compositionally biased region" description="Basic and acidic residues" evidence="1">
    <location>
        <begin position="165"/>
        <end position="186"/>
    </location>
</feature>
<gene>
    <name evidence="2" type="ORF">PCOR1329_LOCUS70524</name>
</gene>
<feature type="region of interest" description="Disordered" evidence="1">
    <location>
        <begin position="160"/>
        <end position="188"/>
    </location>
</feature>
<dbReference type="Proteomes" id="UP001189429">
    <property type="component" value="Unassembled WGS sequence"/>
</dbReference>
<feature type="non-terminal residue" evidence="2">
    <location>
        <position position="1082"/>
    </location>
</feature>